<dbReference type="SUPFAM" id="SSF102645">
    <property type="entry name" value="CoaB-like"/>
    <property type="match status" value="1"/>
</dbReference>
<organism evidence="3 4">
    <name type="scientific">Ranatra chinensis</name>
    <dbReference type="NCBI Taxonomy" id="642074"/>
    <lineage>
        <taxon>Eukaryota</taxon>
        <taxon>Metazoa</taxon>
        <taxon>Ecdysozoa</taxon>
        <taxon>Arthropoda</taxon>
        <taxon>Hexapoda</taxon>
        <taxon>Insecta</taxon>
        <taxon>Pterygota</taxon>
        <taxon>Neoptera</taxon>
        <taxon>Paraneoptera</taxon>
        <taxon>Hemiptera</taxon>
        <taxon>Heteroptera</taxon>
        <taxon>Panheteroptera</taxon>
        <taxon>Nepomorpha</taxon>
        <taxon>Nepidae</taxon>
        <taxon>Ranatrinae</taxon>
        <taxon>Ranatra</taxon>
    </lineage>
</organism>
<protein>
    <recommendedName>
        <fullName evidence="2">DNA/pantothenate metabolism flavoprotein C-terminal domain-containing protein</fullName>
    </recommendedName>
</protein>
<dbReference type="GO" id="GO:0015937">
    <property type="term" value="P:coenzyme A biosynthetic process"/>
    <property type="evidence" value="ECO:0007669"/>
    <property type="project" value="UniProtKB-ARBA"/>
</dbReference>
<dbReference type="PANTHER" id="PTHR12290">
    <property type="entry name" value="CORNICHON-RELATED"/>
    <property type="match status" value="1"/>
</dbReference>
<sequence>MSSWESFYECNPPPADFEYKTTLIESFCRRHAGRTVALVTSGGTSVPLEKHTVRFVDNFSAGTRGSASAEHFLDSGYAVIFLHRTKSLEPFTRHFQGQSILNSLEIRDVNGNPEIYVNQDKSRVLLPIVMKYKEVMASDCLLMVDFTSLDDYLWLLRGAAQALAALQQKALIYLAAAVSDFYVPCDRIPTHKMQSEEGAPVISLQLVPKVLQPLVSMWVPKAFVVSFKLETDEKLLVDKARGALKKYNHKVRIVFEEVKKLLPVRGNFDCVLSVTSNLSLVINRLSAHCSLICYNQTYKIINKSYSTYGQKI</sequence>
<dbReference type="Proteomes" id="UP001558652">
    <property type="component" value="Unassembled WGS sequence"/>
</dbReference>
<name>A0ABD0YW28_9HEMI</name>
<proteinExistence type="inferred from homology"/>
<evidence type="ECO:0000259" key="2">
    <source>
        <dbReference type="Pfam" id="PF04127"/>
    </source>
</evidence>
<comment type="caution">
    <text evidence="3">The sequence shown here is derived from an EMBL/GenBank/DDBJ whole genome shotgun (WGS) entry which is preliminary data.</text>
</comment>
<evidence type="ECO:0000313" key="3">
    <source>
        <dbReference type="EMBL" id="KAL1140165.1"/>
    </source>
</evidence>
<dbReference type="Gene3D" id="3.40.50.10300">
    <property type="entry name" value="CoaB-like"/>
    <property type="match status" value="1"/>
</dbReference>
<dbReference type="Pfam" id="PF04127">
    <property type="entry name" value="DFP"/>
    <property type="match status" value="1"/>
</dbReference>
<evidence type="ECO:0000256" key="1">
    <source>
        <dbReference type="ARBA" id="ARBA00005703"/>
    </source>
</evidence>
<accession>A0ABD0YW28</accession>
<dbReference type="EMBL" id="JBFDAA010000001">
    <property type="protein sequence ID" value="KAL1140165.1"/>
    <property type="molecule type" value="Genomic_DNA"/>
</dbReference>
<evidence type="ECO:0000313" key="4">
    <source>
        <dbReference type="Proteomes" id="UP001558652"/>
    </source>
</evidence>
<dbReference type="InterPro" id="IPR035929">
    <property type="entry name" value="CoaB-like_sf"/>
</dbReference>
<dbReference type="GO" id="GO:0003824">
    <property type="term" value="F:catalytic activity"/>
    <property type="evidence" value="ECO:0007669"/>
    <property type="project" value="UniProtKB-ARBA"/>
</dbReference>
<reference evidence="3 4" key="1">
    <citation type="submission" date="2024-07" db="EMBL/GenBank/DDBJ databases">
        <title>Chromosome-level genome assembly of the water stick insect Ranatra chinensis (Heteroptera: Nepidae).</title>
        <authorList>
            <person name="Liu X."/>
        </authorList>
    </citation>
    <scope>NUCLEOTIDE SEQUENCE [LARGE SCALE GENOMIC DNA]</scope>
    <source>
        <strain evidence="3">Cailab_2021Rc</strain>
        <tissue evidence="3">Muscle</tissue>
    </source>
</reference>
<dbReference type="InterPro" id="IPR007085">
    <property type="entry name" value="DNA/pantothenate-metab_flavo_C"/>
</dbReference>
<keyword evidence="4" id="KW-1185">Reference proteome</keyword>
<gene>
    <name evidence="3" type="ORF">AAG570_000097</name>
</gene>
<dbReference type="AlphaFoldDB" id="A0ABD0YW28"/>
<feature type="domain" description="DNA/pantothenate metabolism flavoprotein C-terminal" evidence="2">
    <location>
        <begin position="162"/>
        <end position="251"/>
    </location>
</feature>
<comment type="similarity">
    <text evidence="1">Belongs to the PPC synthetase family.</text>
</comment>